<dbReference type="InterPro" id="IPR001106">
    <property type="entry name" value="Aromatic_Lyase"/>
</dbReference>
<accession>A0ABW9QXK3</accession>
<sequence>MSDSDAGIALNGANLTLSEVVAAARGRVPLRLAPGVRERMAASRSVIEQALAADTAVYGLTTGVAERKRVRIAPAQQAAFNERLIATHRVAQGPPAPADVVRAALVVLTNSLAKGAAGVRPALADALLDVLAQGTAPPVRRLGSVGQADLGPMADLAHGILASTGFRLAENEGLALLNNNAFSAAWSALALADADALLRTMDAAAALDLEAFRANLSVLHPVVDEIRPFPGLVTTLERLRRLLAGSALWEQGTARNLQDPLTYRCIPQIHGAARDALAYGTAVVETEINAAQGNPAVAVAEGRVVSVGNFDAGPTAAAVDFVRLALAPAVGAAAERTVKLLQAPWSGLPAGLAADPGSGDDGLAELGVTVQALAVEARSLAAPVSHELVSTTKGEGIEDRTSMTSLAARRLSEMLDLAGRVVAVELVVAAQAVDLGRPHPLGRGAAAVHDAVRAVLPAT</sequence>
<keyword evidence="3" id="KW-1185">Reference proteome</keyword>
<organism evidence="2 3">
    <name type="scientific">Acidiferrimicrobium australe</name>
    <dbReference type="NCBI Taxonomy" id="2664430"/>
    <lineage>
        <taxon>Bacteria</taxon>
        <taxon>Bacillati</taxon>
        <taxon>Actinomycetota</taxon>
        <taxon>Acidimicrobiia</taxon>
        <taxon>Acidimicrobiales</taxon>
        <taxon>Acidimicrobiaceae</taxon>
        <taxon>Acidiferrimicrobium</taxon>
    </lineage>
</organism>
<evidence type="ECO:0000313" key="2">
    <source>
        <dbReference type="EMBL" id="MST34384.1"/>
    </source>
</evidence>
<dbReference type="Proteomes" id="UP000437736">
    <property type="component" value="Unassembled WGS sequence"/>
</dbReference>
<feature type="non-terminal residue" evidence="2">
    <location>
        <position position="459"/>
    </location>
</feature>
<dbReference type="Gene3D" id="1.20.200.10">
    <property type="entry name" value="Fumarase/aspartase (Central domain)"/>
    <property type="match status" value="1"/>
</dbReference>
<gene>
    <name evidence="2" type="ORF">GHK86_16860</name>
</gene>
<dbReference type="InterPro" id="IPR008948">
    <property type="entry name" value="L-Aspartase-like"/>
</dbReference>
<reference evidence="2 3" key="1">
    <citation type="submission" date="2019-11" db="EMBL/GenBank/DDBJ databases">
        <title>Acidiferrimicrobium australis gen. nov., sp. nov., an acidophilic and obligately heterotrophic, member of the Actinobacteria that catalyses dissimilatory oxido- reduction of iron isolated from metal-rich acidic water in Chile.</title>
        <authorList>
            <person name="Gonzalez D."/>
            <person name="Huber K."/>
            <person name="Hedrich S."/>
            <person name="Rojas-Villalobos C."/>
            <person name="Quatrini R."/>
            <person name="Dinamarca M.A."/>
            <person name="Schwarz A."/>
            <person name="Canales C."/>
            <person name="Nancucheo I."/>
        </authorList>
    </citation>
    <scope>NUCLEOTIDE SEQUENCE [LARGE SCALE GENOMIC DNA]</scope>
    <source>
        <strain evidence="2 3">USS-CCA1</strain>
    </source>
</reference>
<evidence type="ECO:0000256" key="1">
    <source>
        <dbReference type="ARBA" id="ARBA00023239"/>
    </source>
</evidence>
<dbReference type="Pfam" id="PF00221">
    <property type="entry name" value="Lyase_aromatic"/>
    <property type="match status" value="2"/>
</dbReference>
<protein>
    <recommendedName>
        <fullName evidence="4">Histidine ammonia-lyase</fullName>
    </recommendedName>
</protein>
<dbReference type="EMBL" id="WJHE01000976">
    <property type="protein sequence ID" value="MST34384.1"/>
    <property type="molecule type" value="Genomic_DNA"/>
</dbReference>
<comment type="caution">
    <text evidence="2">The sequence shown here is derived from an EMBL/GenBank/DDBJ whole genome shotgun (WGS) entry which is preliminary data.</text>
</comment>
<dbReference type="SUPFAM" id="SSF48557">
    <property type="entry name" value="L-aspartase-like"/>
    <property type="match status" value="1"/>
</dbReference>
<dbReference type="PANTHER" id="PTHR10362">
    <property type="entry name" value="HISTIDINE AMMONIA-LYASE"/>
    <property type="match status" value="1"/>
</dbReference>
<proteinExistence type="predicted"/>
<evidence type="ECO:0000313" key="3">
    <source>
        <dbReference type="Proteomes" id="UP000437736"/>
    </source>
</evidence>
<name>A0ABW9QXK3_9ACTN</name>
<evidence type="ECO:0008006" key="4">
    <source>
        <dbReference type="Google" id="ProtNLM"/>
    </source>
</evidence>
<keyword evidence="1" id="KW-0456">Lyase</keyword>